<keyword evidence="12" id="KW-1185">Reference proteome</keyword>
<dbReference type="Gene3D" id="1.20.5.4130">
    <property type="match status" value="1"/>
</dbReference>
<keyword evidence="4" id="KW-0547">Nucleotide-binding</keyword>
<dbReference type="SUPFAM" id="SSF52540">
    <property type="entry name" value="P-loop containing nucleoside triphosphate hydrolases"/>
    <property type="match status" value="1"/>
</dbReference>
<keyword evidence="2" id="KW-0433">Leucine-rich repeat</keyword>
<dbReference type="PANTHER" id="PTHR36766">
    <property type="entry name" value="PLANT BROAD-SPECTRUM MILDEW RESISTANCE PROTEIN RPW8"/>
    <property type="match status" value="1"/>
</dbReference>
<dbReference type="InterPro" id="IPR041118">
    <property type="entry name" value="Rx_N"/>
</dbReference>
<evidence type="ECO:0000256" key="5">
    <source>
        <dbReference type="ARBA" id="ARBA00022821"/>
    </source>
</evidence>
<evidence type="ECO:0000313" key="12">
    <source>
        <dbReference type="Proteomes" id="UP001140206"/>
    </source>
</evidence>
<dbReference type="PRINTS" id="PR00364">
    <property type="entry name" value="DISEASERSIST"/>
</dbReference>
<evidence type="ECO:0000313" key="11">
    <source>
        <dbReference type="EMBL" id="KAJ4759321.1"/>
    </source>
</evidence>
<dbReference type="Pfam" id="PF25019">
    <property type="entry name" value="LRR_R13L1-DRL21"/>
    <property type="match status" value="1"/>
</dbReference>
<dbReference type="Proteomes" id="UP001140206">
    <property type="component" value="Chromosome 4"/>
</dbReference>
<protein>
    <submittedName>
        <fullName evidence="11">Disease resistance protein RGA2</fullName>
    </submittedName>
</protein>
<dbReference type="Gene3D" id="1.10.10.10">
    <property type="entry name" value="Winged helix-like DNA-binding domain superfamily/Winged helix DNA-binding domain"/>
    <property type="match status" value="1"/>
</dbReference>
<comment type="similarity">
    <text evidence="1">Belongs to the disease resistance NB-LRR family.</text>
</comment>
<dbReference type="EMBL" id="JAMFTS010000004">
    <property type="protein sequence ID" value="KAJ4759321.1"/>
    <property type="molecule type" value="Genomic_DNA"/>
</dbReference>
<evidence type="ECO:0000259" key="9">
    <source>
        <dbReference type="Pfam" id="PF23559"/>
    </source>
</evidence>
<dbReference type="Pfam" id="PF00931">
    <property type="entry name" value="NB-ARC"/>
    <property type="match status" value="1"/>
</dbReference>
<dbReference type="GO" id="GO:0006952">
    <property type="term" value="P:defense response"/>
    <property type="evidence" value="ECO:0007669"/>
    <property type="project" value="UniProtKB-KW"/>
</dbReference>
<dbReference type="InterPro" id="IPR036388">
    <property type="entry name" value="WH-like_DNA-bd_sf"/>
</dbReference>
<evidence type="ECO:0000256" key="2">
    <source>
        <dbReference type="ARBA" id="ARBA00022614"/>
    </source>
</evidence>
<evidence type="ECO:0000256" key="4">
    <source>
        <dbReference type="ARBA" id="ARBA00022741"/>
    </source>
</evidence>
<evidence type="ECO:0000256" key="6">
    <source>
        <dbReference type="ARBA" id="ARBA00022840"/>
    </source>
</evidence>
<feature type="domain" description="R13L1/DRL21-like LRR repeat region" evidence="10">
    <location>
        <begin position="708"/>
        <end position="830"/>
    </location>
</feature>
<dbReference type="Pfam" id="PF23559">
    <property type="entry name" value="WHD_DRP"/>
    <property type="match status" value="1"/>
</dbReference>
<evidence type="ECO:0000256" key="3">
    <source>
        <dbReference type="ARBA" id="ARBA00022737"/>
    </source>
</evidence>
<dbReference type="InterPro" id="IPR002182">
    <property type="entry name" value="NB-ARC"/>
</dbReference>
<dbReference type="Gene3D" id="3.80.10.10">
    <property type="entry name" value="Ribonuclease Inhibitor"/>
    <property type="match status" value="3"/>
</dbReference>
<dbReference type="AlphaFoldDB" id="A0AAV8CV75"/>
<dbReference type="InterPro" id="IPR032675">
    <property type="entry name" value="LRR_dom_sf"/>
</dbReference>
<proteinExistence type="inferred from homology"/>
<gene>
    <name evidence="11" type="ORF">LUZ62_069696</name>
</gene>
<dbReference type="Gene3D" id="3.40.50.300">
    <property type="entry name" value="P-loop containing nucleotide triphosphate hydrolases"/>
    <property type="match status" value="1"/>
</dbReference>
<feature type="domain" description="NB-ARC" evidence="7">
    <location>
        <begin position="190"/>
        <end position="361"/>
    </location>
</feature>
<dbReference type="InterPro" id="IPR027417">
    <property type="entry name" value="P-loop_NTPase"/>
</dbReference>
<keyword evidence="3" id="KW-0677">Repeat</keyword>
<comment type="caution">
    <text evidence="11">The sequence shown here is derived from an EMBL/GenBank/DDBJ whole genome shotgun (WGS) entry which is preliminary data.</text>
</comment>
<accession>A0AAV8CV75</accession>
<feature type="domain" description="Disease resistance protein winged helix" evidence="9">
    <location>
        <begin position="448"/>
        <end position="518"/>
    </location>
</feature>
<dbReference type="GO" id="GO:0043531">
    <property type="term" value="F:ADP binding"/>
    <property type="evidence" value="ECO:0007669"/>
    <property type="project" value="InterPro"/>
</dbReference>
<evidence type="ECO:0000259" key="10">
    <source>
        <dbReference type="Pfam" id="PF25019"/>
    </source>
</evidence>
<name>A0AAV8CV75_9POAL</name>
<organism evidence="11 12">
    <name type="scientific">Rhynchospora pubera</name>
    <dbReference type="NCBI Taxonomy" id="906938"/>
    <lineage>
        <taxon>Eukaryota</taxon>
        <taxon>Viridiplantae</taxon>
        <taxon>Streptophyta</taxon>
        <taxon>Embryophyta</taxon>
        <taxon>Tracheophyta</taxon>
        <taxon>Spermatophyta</taxon>
        <taxon>Magnoliopsida</taxon>
        <taxon>Liliopsida</taxon>
        <taxon>Poales</taxon>
        <taxon>Cyperaceae</taxon>
        <taxon>Cyperoideae</taxon>
        <taxon>Rhynchosporeae</taxon>
        <taxon>Rhynchospora</taxon>
    </lineage>
</organism>
<keyword evidence="6" id="KW-0067">ATP-binding</keyword>
<dbReference type="GO" id="GO:0005524">
    <property type="term" value="F:ATP binding"/>
    <property type="evidence" value="ECO:0007669"/>
    <property type="project" value="UniProtKB-KW"/>
</dbReference>
<feature type="domain" description="Disease resistance N-terminal" evidence="8">
    <location>
        <begin position="26"/>
        <end position="102"/>
    </location>
</feature>
<reference evidence="11" key="1">
    <citation type="submission" date="2022-08" db="EMBL/GenBank/DDBJ databases">
        <authorList>
            <person name="Marques A."/>
        </authorList>
    </citation>
    <scope>NUCLEOTIDE SEQUENCE</scope>
    <source>
        <strain evidence="11">RhyPub2mFocal</strain>
        <tissue evidence="11">Leaves</tissue>
    </source>
</reference>
<evidence type="ECO:0000259" key="8">
    <source>
        <dbReference type="Pfam" id="PF18052"/>
    </source>
</evidence>
<dbReference type="GO" id="GO:0051707">
    <property type="term" value="P:response to other organism"/>
    <property type="evidence" value="ECO:0007669"/>
    <property type="project" value="UniProtKB-ARBA"/>
</dbReference>
<dbReference type="SUPFAM" id="SSF52058">
    <property type="entry name" value="L domain-like"/>
    <property type="match status" value="2"/>
</dbReference>
<evidence type="ECO:0000259" key="7">
    <source>
        <dbReference type="Pfam" id="PF00931"/>
    </source>
</evidence>
<dbReference type="PANTHER" id="PTHR36766:SF40">
    <property type="entry name" value="DISEASE RESISTANCE PROTEIN RGA3"/>
    <property type="match status" value="1"/>
</dbReference>
<dbReference type="Pfam" id="PF18052">
    <property type="entry name" value="Rx_N"/>
    <property type="match status" value="1"/>
</dbReference>
<evidence type="ECO:0000256" key="1">
    <source>
        <dbReference type="ARBA" id="ARBA00008894"/>
    </source>
</evidence>
<dbReference type="InterPro" id="IPR058922">
    <property type="entry name" value="WHD_DRP"/>
</dbReference>
<keyword evidence="5" id="KW-0611">Plant defense</keyword>
<dbReference type="InterPro" id="IPR056789">
    <property type="entry name" value="LRR_R13L1-DRL21"/>
</dbReference>
<sequence length="1239" mass="140629">MASWVTSIIQELAGWVGAAAVQKIVDMGIDLYMSKRMQIVDSEAAVKRVQMALPQIQAVMCVAEALKMEDASSREWVQQFREAVDAAEDVLDELEYKKQEDMVQNRDDKVGGSSSDSKKRRTCVISGDILERLKKAVIMLDEATAGVEDLLQRADKLGISYLSKSQLEYRTNLRRQTTSFVTERKVFGREDEKARIICWLTRQTEAPLSSFGIVGVGGLGKTTVAQSVYQELDKSGYFEKTIWVCVSTEFSVEGITANILETNCHSDTPLDVLQQSLKEKILSKKILLVLDDTWEDEKKRDWEQLIAPLRFVQKGSQILFTTRKKSAADLLANVINTEHERLTLKDLEEPEMRLLFNSIAFDGLNPNEYGDLQAIGDHIIKKLHGNPLAAKAVGGLLNSHMDLLYWRRISNHGSLINLEQANDVMEVLKLSYYNLPTDLQVCFRFCSIFPQDYEFDKEDLIKMWMASGFIRKQSCEEIRPEDIGENYFNLLLRKSFFETYKLWRGERYIIHDLMHELAKNISIGECCRVARDEKSVVIPSTVQHVSVHVSEIQKVSHLENIRSLIITTSEPKDETNPDLFVLPYNLVKKSLRLLKICAIFSSKLPEEMSYLVHLRYLSIELKPPVRESFKYLLPPSIYKLYHLIVLEYNGKYPKSSYSGIETTGMTNLVNLRYMRLPDQIMKTICGVHRLTSLQELTFFVGHESGYCINELRTLNNLRSLTVHNIENIENPAEARSANLLAKEYLQSLSLICTSESTLDNHEQIFDNLQPHQNLMELVIKNYKGQKSPIWIRNSFPPNLSSIELWKCPYLNEQPIFGQIPHLRILKIYECPNIDKLPDIPLSLTEFLVYDVGLISLPNFYQRFGSNTPTPLSEKSLLTSVDIIKCPTIISLNGFLLPGTQDLCRLENLRIEQCDNLAELPMHALRTFVSLNQLHISDCPNLTVFPCLPLHLIYLSIDGMAISALPNFFERPGSDGGPSPSSLTSSLGTVRISNCSNITALNGFLQQDNIDFRALYLLRIDKCENLVRIPKGAFRKFVSLTSLFITDCPKLAVVDNQNNLLPSKLIKLFMQNCGELEVPLLQSAFGVSTLTDLVMKECANITPIPSSEHVFRSLNNKPINGDQERNMSSVNINYLSIDQLSLLLVEPLRSLRSVRILSVEDCSGMEALPEQWMLQNSSTLKKLTIWKASTLQSLPASLMRLTALEELWIDQADLLVEHPKLPATLKKWTICSSDGANKFK</sequence>